<geneLocation type="plasmid" evidence="1 2">
    <name>pRetIE4771e</name>
</geneLocation>
<reference evidence="1 2" key="1">
    <citation type="submission" date="2013-12" db="EMBL/GenBank/DDBJ databases">
        <title>Complete genome sequence of Rhizobium etli bv. mimosae IE4771.</title>
        <authorList>
            <person name="Bustos P."/>
            <person name="Santamaria R.I."/>
            <person name="Lozano L."/>
            <person name="Ormeno-Orrillo E."/>
            <person name="Rogel M.A."/>
            <person name="Romero D."/>
            <person name="Cevallos M.A."/>
            <person name="Martinez-Romero E."/>
            <person name="Gonzalez V."/>
        </authorList>
    </citation>
    <scope>NUCLEOTIDE SEQUENCE [LARGE SCALE GENOMIC DNA]</scope>
    <source>
        <strain evidence="1 2">IE4771</strain>
        <plasmid evidence="2">Plasmid pRetIE4771e</plasmid>
    </source>
</reference>
<keyword evidence="1" id="KW-0614">Plasmid</keyword>
<organism evidence="1 2">
    <name type="scientific">Rhizobium etli bv. mimosae str. IE4771</name>
    <dbReference type="NCBI Taxonomy" id="1432050"/>
    <lineage>
        <taxon>Bacteria</taxon>
        <taxon>Pseudomonadati</taxon>
        <taxon>Pseudomonadota</taxon>
        <taxon>Alphaproteobacteria</taxon>
        <taxon>Hyphomicrobiales</taxon>
        <taxon>Rhizobiaceae</taxon>
        <taxon>Rhizobium/Agrobacterium group</taxon>
        <taxon>Rhizobium</taxon>
    </lineage>
</organism>
<sequence>MPSNGVGVVAVTSLVPDALYWARSSKYFDGKITVVQVSTIFGAKPGYWTLALLGTDQHAMPDDFEFIVPAEHPAKYPLRHAAE</sequence>
<dbReference type="AlphaFoldDB" id="A0A060IID0"/>
<evidence type="ECO:0000313" key="2">
    <source>
        <dbReference type="Proteomes" id="UP000027180"/>
    </source>
</evidence>
<protein>
    <submittedName>
        <fullName evidence="1">Uncharacterized protein</fullName>
    </submittedName>
</protein>
<name>A0A060IID0_RHIET</name>
<evidence type="ECO:0000313" key="1">
    <source>
        <dbReference type="EMBL" id="AIC31356.1"/>
    </source>
</evidence>
<dbReference type="Proteomes" id="UP000027180">
    <property type="component" value="Plasmid pRetIE4771e"/>
</dbReference>
<dbReference type="KEGG" id="rei:IE4771_PE00130"/>
<dbReference type="EMBL" id="CP006991">
    <property type="protein sequence ID" value="AIC31356.1"/>
    <property type="molecule type" value="Genomic_DNA"/>
</dbReference>
<dbReference type="HOGENOM" id="CLU_198350_0_0_5"/>
<accession>A0A060IID0</accession>
<proteinExistence type="predicted"/>
<gene>
    <name evidence="1" type="ORF">IE4771_PE00130</name>
</gene>